<dbReference type="GO" id="GO:0016855">
    <property type="term" value="F:racemase and epimerase activity, acting on amino acids and derivatives"/>
    <property type="evidence" value="ECO:0007669"/>
    <property type="project" value="UniProtKB-UniRule"/>
</dbReference>
<evidence type="ECO:0000256" key="6">
    <source>
        <dbReference type="PIRSR" id="PIRSR634603-3"/>
    </source>
</evidence>
<evidence type="ECO:0000313" key="40">
    <source>
        <dbReference type="Proteomes" id="UP000285981"/>
    </source>
</evidence>
<dbReference type="Proteomes" id="UP000260664">
    <property type="component" value="Unassembled WGS sequence"/>
</dbReference>
<dbReference type="AlphaFoldDB" id="A0A3E4F9P9"/>
<dbReference type="EMBL" id="QSHK01000001">
    <property type="protein sequence ID" value="RHC10592.1"/>
    <property type="molecule type" value="Genomic_DNA"/>
</dbReference>
<dbReference type="Proteomes" id="UP000283652">
    <property type="component" value="Unassembled WGS sequence"/>
</dbReference>
<feature type="active site" description="Proton acceptor; specific for (S)-substrate epimerization" evidence="5">
    <location>
        <position position="264"/>
    </location>
</feature>
<evidence type="ECO:0000256" key="4">
    <source>
        <dbReference type="ARBA" id="ARBA00023235"/>
    </source>
</evidence>
<dbReference type="RefSeq" id="WP_005330308.1">
    <property type="nucleotide sequence ID" value="NZ_CABJBB010000001.1"/>
</dbReference>
<evidence type="ECO:0000313" key="29">
    <source>
        <dbReference type="Proteomes" id="UP000266376"/>
    </source>
</evidence>
<dbReference type="EMBL" id="QSQQ01000002">
    <property type="protein sequence ID" value="RGK50148.1"/>
    <property type="molecule type" value="Genomic_DNA"/>
</dbReference>
<dbReference type="EMBL" id="QRUK01000003">
    <property type="protein sequence ID" value="RGR60696.1"/>
    <property type="molecule type" value="Genomic_DNA"/>
</dbReference>
<feature type="domain" description="Mandelate racemase/muconate lactonizing enzyme C-terminal" evidence="8">
    <location>
        <begin position="140"/>
        <end position="236"/>
    </location>
</feature>
<dbReference type="EC" id="5.1.1.-" evidence="7"/>
<dbReference type="PROSITE" id="PS00909">
    <property type="entry name" value="MR_MLE_2"/>
    <property type="match status" value="1"/>
</dbReference>
<dbReference type="GeneID" id="92864460"/>
<evidence type="ECO:0000313" key="17">
    <source>
        <dbReference type="EMBL" id="RHA01069.1"/>
    </source>
</evidence>
<dbReference type="InterPro" id="IPR013342">
    <property type="entry name" value="Mandelate_racemase_C"/>
</dbReference>
<dbReference type="SMART" id="SM00922">
    <property type="entry name" value="MR_MLE"/>
    <property type="match status" value="1"/>
</dbReference>
<evidence type="ECO:0000256" key="5">
    <source>
        <dbReference type="PIRSR" id="PIRSR634603-1"/>
    </source>
</evidence>
<evidence type="ECO:0000313" key="30">
    <source>
        <dbReference type="Proteomes" id="UP000283325"/>
    </source>
</evidence>
<dbReference type="PANTHER" id="PTHR48073">
    <property type="entry name" value="O-SUCCINYLBENZOATE SYNTHASE-RELATED"/>
    <property type="match status" value="1"/>
</dbReference>
<dbReference type="GO" id="GO:0000287">
    <property type="term" value="F:magnesium ion binding"/>
    <property type="evidence" value="ECO:0007669"/>
    <property type="project" value="UniProtKB-ARBA"/>
</dbReference>
<dbReference type="Proteomes" id="UP000285981">
    <property type="component" value="Unassembled WGS sequence"/>
</dbReference>
<dbReference type="Gene3D" id="3.30.390.10">
    <property type="entry name" value="Enolase-like, N-terminal domain"/>
    <property type="match status" value="1"/>
</dbReference>
<evidence type="ECO:0000313" key="25">
    <source>
        <dbReference type="Proteomes" id="UP000260664"/>
    </source>
</evidence>
<evidence type="ECO:0000313" key="27">
    <source>
        <dbReference type="Proteomes" id="UP000261055"/>
    </source>
</evidence>
<evidence type="ECO:0000256" key="7">
    <source>
        <dbReference type="RuleBase" id="RU366006"/>
    </source>
</evidence>
<comment type="caution">
    <text evidence="9">The sequence shown here is derived from an EMBL/GenBank/DDBJ whole genome shotgun (WGS) entry which is preliminary data.</text>
</comment>
<dbReference type="Proteomes" id="UP000284152">
    <property type="component" value="Unassembled WGS sequence"/>
</dbReference>
<dbReference type="EMBL" id="QRPD01000002">
    <property type="protein sequence ID" value="RHL89887.1"/>
    <property type="molecule type" value="Genomic_DNA"/>
</dbReference>
<evidence type="ECO:0000313" key="24">
    <source>
        <dbReference type="EMBL" id="RHN17437.1"/>
    </source>
</evidence>
<proteinExistence type="inferred from homology"/>
<sequence length="359" mass="38973">MKITGIKVRQVEVPLIEPFRISLGVITHSRSAIVSVETDEGLVGYGEGAPAILISGESLSGTNDVIKAMERELIGVDPTDLEKVYWIMDRTAAHSGSAKNAIDMACYDLLGKKAGMPVYKLLGGHKNFIETDMTVGIDTPEVMAAKAKKHVADGFDTIKTKVGTSFDEDLARVKAIREAVGDDVKIRVDANQAWGAKEAVRLIERLNEYNLELVEQPVPYHDIAGLEYVTKHSIVPIMSDESCFNSKDALRLVERRAIDYLNIKLMKCGGIREALKINAICESAGIEVMLGCMAEESNLGITAAASLGAATKNITRADLDAIFTLTDMPFKGGVIVEDTKKLVLPEVPGFGFIGFENEQ</sequence>
<evidence type="ECO:0000313" key="18">
    <source>
        <dbReference type="EMBL" id="RHA70786.1"/>
    </source>
</evidence>
<dbReference type="EMBL" id="QRVU01000016">
    <property type="protein sequence ID" value="RGS71710.1"/>
    <property type="molecule type" value="Genomic_DNA"/>
</dbReference>
<dbReference type="InterPro" id="IPR018110">
    <property type="entry name" value="Mandel_Rmase/mucon_lact_enz_CS"/>
</dbReference>
<dbReference type="PANTHER" id="PTHR48073:SF2">
    <property type="entry name" value="O-SUCCINYLBENZOATE SYNTHASE"/>
    <property type="match status" value="1"/>
</dbReference>
<dbReference type="Gene3D" id="3.20.20.120">
    <property type="entry name" value="Enolase-like C-terminal domain"/>
    <property type="match status" value="1"/>
</dbReference>
<dbReference type="EMBL" id="QRQQ01000003">
    <property type="protein sequence ID" value="RHN17437.1"/>
    <property type="molecule type" value="Genomic_DNA"/>
</dbReference>
<dbReference type="Pfam" id="PF13378">
    <property type="entry name" value="MR_MLE_C"/>
    <property type="match status" value="1"/>
</dbReference>
<name>A0A3E4F9P9_9FIRM</name>
<evidence type="ECO:0000313" key="11">
    <source>
        <dbReference type="EMBL" id="RGN92591.1"/>
    </source>
</evidence>
<organism evidence="9 25">
    <name type="scientific">Dorea formicigenerans</name>
    <dbReference type="NCBI Taxonomy" id="39486"/>
    <lineage>
        <taxon>Bacteria</taxon>
        <taxon>Bacillati</taxon>
        <taxon>Bacillota</taxon>
        <taxon>Clostridia</taxon>
        <taxon>Lachnospirales</taxon>
        <taxon>Lachnospiraceae</taxon>
        <taxon>Dorea</taxon>
    </lineage>
</organism>
<dbReference type="InterPro" id="IPR034603">
    <property type="entry name" value="Dipeptide_epimerase"/>
</dbReference>
<dbReference type="Pfam" id="PF02746">
    <property type="entry name" value="MR_MLE_N"/>
    <property type="match status" value="1"/>
</dbReference>
<dbReference type="SUPFAM" id="SSF54826">
    <property type="entry name" value="Enolase N-terminal domain-like"/>
    <property type="match status" value="1"/>
</dbReference>
<feature type="active site" description="Proton acceptor; specific for (R)-substrate epimerization" evidence="5">
    <location>
        <position position="161"/>
    </location>
</feature>
<protein>
    <recommendedName>
        <fullName evidence="7">Dipeptide epimerase</fullName>
        <ecNumber evidence="7">5.1.1.-</ecNumber>
    </recommendedName>
</protein>
<dbReference type="Proteomes" id="UP000260841">
    <property type="component" value="Unassembled WGS sequence"/>
</dbReference>
<dbReference type="SUPFAM" id="SSF51604">
    <property type="entry name" value="Enolase C-terminal domain-like"/>
    <property type="match status" value="1"/>
</dbReference>
<dbReference type="EMBL" id="QSOI01000002">
    <property type="protein sequence ID" value="RGI86137.1"/>
    <property type="molecule type" value="Genomic_DNA"/>
</dbReference>
<dbReference type="Proteomes" id="UP000285652">
    <property type="component" value="Unassembled WGS sequence"/>
</dbReference>
<evidence type="ECO:0000313" key="13">
    <source>
        <dbReference type="EMBL" id="RGR60696.1"/>
    </source>
</evidence>
<dbReference type="EMBL" id="QRHN01000001">
    <property type="protein sequence ID" value="RHF80911.1"/>
    <property type="molecule type" value="Genomic_DNA"/>
</dbReference>
<evidence type="ECO:0000313" key="28">
    <source>
        <dbReference type="Proteomes" id="UP000261208"/>
    </source>
</evidence>
<evidence type="ECO:0000313" key="36">
    <source>
        <dbReference type="Proteomes" id="UP000284962"/>
    </source>
</evidence>
<evidence type="ECO:0000313" key="38">
    <source>
        <dbReference type="Proteomes" id="UP000285652"/>
    </source>
</evidence>
<dbReference type="Proteomes" id="UP000283630">
    <property type="component" value="Unassembled WGS sequence"/>
</dbReference>
<feature type="binding site" evidence="6">
    <location>
        <position position="215"/>
    </location>
    <ligand>
        <name>Mg(2+)</name>
        <dbReference type="ChEBI" id="CHEBI:18420"/>
    </ligand>
</feature>
<dbReference type="EMBL" id="QRNS01000017">
    <property type="protein sequence ID" value="RHK62090.1"/>
    <property type="molecule type" value="Genomic_DNA"/>
</dbReference>
<evidence type="ECO:0000313" key="10">
    <source>
        <dbReference type="EMBL" id="RGK50148.1"/>
    </source>
</evidence>
<evidence type="ECO:0000313" key="12">
    <source>
        <dbReference type="EMBL" id="RGO55005.1"/>
    </source>
</evidence>
<evidence type="ECO:0000313" key="37">
    <source>
        <dbReference type="Proteomes" id="UP000285642"/>
    </source>
</evidence>
<evidence type="ECO:0000313" key="14">
    <source>
        <dbReference type="EMBL" id="RGS71710.1"/>
    </source>
</evidence>
<evidence type="ECO:0000313" key="9">
    <source>
        <dbReference type="EMBL" id="RGI86137.1"/>
    </source>
</evidence>
<evidence type="ECO:0000313" key="15">
    <source>
        <dbReference type="EMBL" id="RGT11414.1"/>
    </source>
</evidence>
<comment type="similarity">
    <text evidence="1 7">Belongs to the mandelate racemase/muconate lactonizing enzyme family.</text>
</comment>
<feature type="binding site" evidence="6">
    <location>
        <position position="240"/>
    </location>
    <ligand>
        <name>Mg(2+)</name>
        <dbReference type="ChEBI" id="CHEBI:18420"/>
    </ligand>
</feature>
<dbReference type="SFLD" id="SFLDS00001">
    <property type="entry name" value="Enolase"/>
    <property type="match status" value="1"/>
</dbReference>
<keyword evidence="4 7" id="KW-0413">Isomerase</keyword>
<evidence type="ECO:0000313" key="33">
    <source>
        <dbReference type="Proteomes" id="UP000284152"/>
    </source>
</evidence>
<dbReference type="InterPro" id="IPR029017">
    <property type="entry name" value="Enolase-like_N"/>
</dbReference>
<keyword evidence="27" id="KW-1185">Reference proteome</keyword>
<dbReference type="Proteomes" id="UP000266376">
    <property type="component" value="Unassembled WGS sequence"/>
</dbReference>
<keyword evidence="2 6" id="KW-0479">Metal-binding</keyword>
<feature type="binding site" evidence="6">
    <location>
        <position position="189"/>
    </location>
    <ligand>
        <name>Mg(2+)</name>
        <dbReference type="ChEBI" id="CHEBI:18420"/>
    </ligand>
</feature>
<evidence type="ECO:0000313" key="39">
    <source>
        <dbReference type="Proteomes" id="UP000285666"/>
    </source>
</evidence>
<evidence type="ECO:0000313" key="26">
    <source>
        <dbReference type="Proteomes" id="UP000260841"/>
    </source>
</evidence>
<dbReference type="EMBL" id="QRWH01000002">
    <property type="protein sequence ID" value="RGT11414.1"/>
    <property type="molecule type" value="Genomic_DNA"/>
</dbReference>
<dbReference type="Proteomes" id="UP000284742">
    <property type="component" value="Unassembled WGS sequence"/>
</dbReference>
<dbReference type="Proteomes" id="UP000261055">
    <property type="component" value="Unassembled WGS sequence"/>
</dbReference>
<evidence type="ECO:0000256" key="2">
    <source>
        <dbReference type="ARBA" id="ARBA00022723"/>
    </source>
</evidence>
<dbReference type="Proteomes" id="UP000285642">
    <property type="component" value="Unassembled WGS sequence"/>
</dbReference>
<evidence type="ECO:0000256" key="3">
    <source>
        <dbReference type="ARBA" id="ARBA00022842"/>
    </source>
</evidence>
<dbReference type="InterPro" id="IPR029065">
    <property type="entry name" value="Enolase_C-like"/>
</dbReference>
<dbReference type="Proteomes" id="UP000285666">
    <property type="component" value="Unassembled WGS sequence"/>
</dbReference>
<dbReference type="InterPro" id="IPR036849">
    <property type="entry name" value="Enolase-like_C_sf"/>
</dbReference>
<comment type="cofactor">
    <cofactor evidence="6 7">
        <name>Mg(2+)</name>
        <dbReference type="ChEBI" id="CHEBI:18420"/>
    </cofactor>
    <text evidence="6 7">Binds 1 Mg(2+) ion per subunit.</text>
</comment>
<gene>
    <name evidence="22" type="ORF">DW054_11175</name>
    <name evidence="21" type="ORF">DW658_01275</name>
    <name evidence="20" type="ORF">DW860_00710</name>
    <name evidence="19" type="ORF">DW885_02975</name>
    <name evidence="18" type="ORF">DW924_07230</name>
    <name evidence="17" type="ORF">DW957_03335</name>
    <name evidence="16" type="ORF">DWV67_07110</name>
    <name evidence="15" type="ORF">DWX53_03155</name>
    <name evidence="14" type="ORF">DWX78_04590</name>
    <name evidence="13" type="ORF">DWY33_02855</name>
    <name evidence="24" type="ORF">DWZ24_04855</name>
    <name evidence="23" type="ORF">DWZ98_03530</name>
    <name evidence="12" type="ORF">DXB12_01560</name>
    <name evidence="11" type="ORF">DXB36_04220</name>
    <name evidence="10" type="ORF">DXD10_02695</name>
    <name evidence="9" type="ORF">DXD84_01615</name>
</gene>
<evidence type="ECO:0000313" key="22">
    <source>
        <dbReference type="EMBL" id="RHK62090.1"/>
    </source>
</evidence>
<dbReference type="EMBL" id="QSVQ01000001">
    <property type="protein sequence ID" value="RGO55005.1"/>
    <property type="molecule type" value="Genomic_DNA"/>
</dbReference>
<evidence type="ECO:0000313" key="16">
    <source>
        <dbReference type="EMBL" id="RGW53858.1"/>
    </source>
</evidence>
<evidence type="ECO:0000313" key="35">
    <source>
        <dbReference type="Proteomes" id="UP000284883"/>
    </source>
</evidence>
<dbReference type="FunFam" id="3.30.390.10:FF:000009">
    <property type="entry name" value="Hydrophobic dipeptide epimerase"/>
    <property type="match status" value="1"/>
</dbReference>
<dbReference type="Proteomes" id="UP000261208">
    <property type="component" value="Unassembled WGS sequence"/>
</dbReference>
<dbReference type="GO" id="GO:0006518">
    <property type="term" value="P:peptide metabolic process"/>
    <property type="evidence" value="ECO:0007669"/>
    <property type="project" value="UniProtKB-ARBA"/>
</dbReference>
<dbReference type="EMBL" id="QSAJ01000014">
    <property type="protein sequence ID" value="RGW53858.1"/>
    <property type="molecule type" value="Genomic_DNA"/>
</dbReference>
<evidence type="ECO:0000313" key="31">
    <source>
        <dbReference type="Proteomes" id="UP000283630"/>
    </source>
</evidence>
<evidence type="ECO:0000313" key="34">
    <source>
        <dbReference type="Proteomes" id="UP000284742"/>
    </source>
</evidence>
<dbReference type="CDD" id="cd03319">
    <property type="entry name" value="L-Ala-DL-Glu_epimerase"/>
    <property type="match status" value="1"/>
</dbReference>
<dbReference type="EMBL" id="QSGQ01000001">
    <property type="protein sequence ID" value="RHB42991.1"/>
    <property type="molecule type" value="Genomic_DNA"/>
</dbReference>
<dbReference type="SFLD" id="SFLDG00180">
    <property type="entry name" value="muconate_cycloisomerase"/>
    <property type="match status" value="1"/>
</dbReference>
<dbReference type="EMBL" id="QSVB01000003">
    <property type="protein sequence ID" value="RGN92591.1"/>
    <property type="molecule type" value="Genomic_DNA"/>
</dbReference>
<dbReference type="InterPro" id="IPR013341">
    <property type="entry name" value="Mandelate_racemase_N_dom"/>
</dbReference>
<dbReference type="EMBL" id="QSEW01000003">
    <property type="protein sequence ID" value="RHA01069.1"/>
    <property type="molecule type" value="Genomic_DNA"/>
</dbReference>
<reference evidence="25 26" key="1">
    <citation type="submission" date="2018-08" db="EMBL/GenBank/DDBJ databases">
        <title>A genome reference for cultivated species of the human gut microbiota.</title>
        <authorList>
            <person name="Zou Y."/>
            <person name="Xue W."/>
            <person name="Luo G."/>
        </authorList>
    </citation>
    <scope>NUCLEOTIDE SEQUENCE [LARGE SCALE GENOMIC DNA]</scope>
    <source>
        <strain evidence="16 29">AF12-11</strain>
        <strain evidence="15 31">AF19-4AC</strain>
        <strain evidence="14 40">AF21-25</strain>
        <strain evidence="13 32">AF25-11</strain>
        <strain evidence="24 38">AF31-13BH</strain>
        <strain evidence="23 30">AF36-1BH</strain>
        <strain evidence="22 33">AF42-21</strain>
        <strain evidence="21 39">AM23-7AC</strain>
        <strain evidence="20 34">AM37-5</strain>
        <strain evidence="19 35">AM40-15AC</strain>
        <strain evidence="18 37">AM42-8</strain>
        <strain evidence="17 36">AM46-16</strain>
        <strain evidence="12 27">OM02-12</strain>
        <strain evidence="11 26">OM03-2</strain>
        <strain evidence="10 28">TF11-11</strain>
        <strain evidence="9 25">TM09-19AC</strain>
    </source>
</reference>
<dbReference type="EMBL" id="QSFS01000006">
    <property type="protein sequence ID" value="RHA70786.1"/>
    <property type="molecule type" value="Genomic_DNA"/>
</dbReference>
<evidence type="ECO:0000256" key="1">
    <source>
        <dbReference type="ARBA" id="ARBA00008031"/>
    </source>
</evidence>
<dbReference type="Proteomes" id="UP000284883">
    <property type="component" value="Unassembled WGS sequence"/>
</dbReference>
<evidence type="ECO:0000313" key="19">
    <source>
        <dbReference type="EMBL" id="RHB42991.1"/>
    </source>
</evidence>
<evidence type="ECO:0000259" key="8">
    <source>
        <dbReference type="SMART" id="SM00922"/>
    </source>
</evidence>
<dbReference type="Proteomes" id="UP000283325">
    <property type="component" value="Unassembled WGS sequence"/>
</dbReference>
<evidence type="ECO:0000313" key="21">
    <source>
        <dbReference type="EMBL" id="RHF80911.1"/>
    </source>
</evidence>
<dbReference type="SFLD" id="SFLDF00009">
    <property type="entry name" value="o-succinylbenzoate_synthase"/>
    <property type="match status" value="1"/>
</dbReference>
<dbReference type="Proteomes" id="UP000284962">
    <property type="component" value="Unassembled WGS sequence"/>
</dbReference>
<accession>A0A3E4F9P9</accession>
<evidence type="ECO:0000313" key="20">
    <source>
        <dbReference type="EMBL" id="RHC10592.1"/>
    </source>
</evidence>
<keyword evidence="3 6" id="KW-0460">Magnesium</keyword>
<evidence type="ECO:0000313" key="32">
    <source>
        <dbReference type="Proteomes" id="UP000283652"/>
    </source>
</evidence>
<dbReference type="GO" id="GO:0009063">
    <property type="term" value="P:amino acid catabolic process"/>
    <property type="evidence" value="ECO:0007669"/>
    <property type="project" value="InterPro"/>
</dbReference>
<evidence type="ECO:0000313" key="23">
    <source>
        <dbReference type="EMBL" id="RHL89887.1"/>
    </source>
</evidence>